<comment type="caution">
    <text evidence="9">The sequence shown here is derived from an EMBL/GenBank/DDBJ whole genome shotgun (WGS) entry which is preliminary data.</text>
</comment>
<comment type="subcellular location">
    <subcellularLocation>
        <location evidence="1">Membrane</location>
        <topology evidence="1">Multi-pass membrane protein</topology>
    </subcellularLocation>
</comment>
<dbReference type="Pfam" id="PF20684">
    <property type="entry name" value="Fung_rhodopsin"/>
    <property type="match status" value="1"/>
</dbReference>
<feature type="transmembrane region" description="Helical" evidence="7">
    <location>
        <begin position="219"/>
        <end position="243"/>
    </location>
</feature>
<accession>A0AAV9X240</accession>
<evidence type="ECO:0000256" key="2">
    <source>
        <dbReference type="ARBA" id="ARBA00022692"/>
    </source>
</evidence>
<protein>
    <recommendedName>
        <fullName evidence="8">Rhodopsin domain-containing protein</fullName>
    </recommendedName>
</protein>
<feature type="transmembrane region" description="Helical" evidence="7">
    <location>
        <begin position="59"/>
        <end position="81"/>
    </location>
</feature>
<feature type="compositionally biased region" description="Basic and acidic residues" evidence="6">
    <location>
        <begin position="424"/>
        <end position="434"/>
    </location>
</feature>
<feature type="transmembrane region" description="Helical" evidence="7">
    <location>
        <begin position="174"/>
        <end position="196"/>
    </location>
</feature>
<keyword evidence="4 7" id="KW-0472">Membrane</keyword>
<dbReference type="PANTHER" id="PTHR33048:SF129">
    <property type="entry name" value="INTEGRAL MEMBRANE PROTEIN-RELATED"/>
    <property type="match status" value="1"/>
</dbReference>
<dbReference type="AlphaFoldDB" id="A0AAV9X240"/>
<name>A0AAV9X240_9PEZI</name>
<evidence type="ECO:0000256" key="7">
    <source>
        <dbReference type="SAM" id="Phobius"/>
    </source>
</evidence>
<dbReference type="PANTHER" id="PTHR33048">
    <property type="entry name" value="PTH11-LIKE INTEGRAL MEMBRANE PROTEIN (AFU_ORTHOLOGUE AFUA_5G11245)"/>
    <property type="match status" value="1"/>
</dbReference>
<feature type="compositionally biased region" description="Low complexity" evidence="6">
    <location>
        <begin position="456"/>
        <end position="465"/>
    </location>
</feature>
<evidence type="ECO:0000256" key="6">
    <source>
        <dbReference type="SAM" id="MobiDB-lite"/>
    </source>
</evidence>
<proteinExistence type="inferred from homology"/>
<evidence type="ECO:0000259" key="8">
    <source>
        <dbReference type="Pfam" id="PF20684"/>
    </source>
</evidence>
<feature type="region of interest" description="Disordered" evidence="6">
    <location>
        <begin position="349"/>
        <end position="373"/>
    </location>
</feature>
<reference evidence="9 10" key="1">
    <citation type="submission" date="2019-10" db="EMBL/GenBank/DDBJ databases">
        <authorList>
            <person name="Palmer J.M."/>
        </authorList>
    </citation>
    <scope>NUCLEOTIDE SEQUENCE [LARGE SCALE GENOMIC DNA]</scope>
    <source>
        <strain evidence="9 10">TWF694</strain>
    </source>
</reference>
<feature type="compositionally biased region" description="Low complexity" evidence="6">
    <location>
        <begin position="504"/>
        <end position="515"/>
    </location>
</feature>
<evidence type="ECO:0000313" key="10">
    <source>
        <dbReference type="Proteomes" id="UP001365542"/>
    </source>
</evidence>
<keyword evidence="10" id="KW-1185">Reference proteome</keyword>
<organism evidence="9 10">
    <name type="scientific">Orbilia ellipsospora</name>
    <dbReference type="NCBI Taxonomy" id="2528407"/>
    <lineage>
        <taxon>Eukaryota</taxon>
        <taxon>Fungi</taxon>
        <taxon>Dikarya</taxon>
        <taxon>Ascomycota</taxon>
        <taxon>Pezizomycotina</taxon>
        <taxon>Orbiliomycetes</taxon>
        <taxon>Orbiliales</taxon>
        <taxon>Orbiliaceae</taxon>
        <taxon>Orbilia</taxon>
    </lineage>
</organism>
<feature type="transmembrane region" description="Helical" evidence="7">
    <location>
        <begin position="255"/>
        <end position="273"/>
    </location>
</feature>
<evidence type="ECO:0000256" key="4">
    <source>
        <dbReference type="ARBA" id="ARBA00023136"/>
    </source>
</evidence>
<evidence type="ECO:0000256" key="5">
    <source>
        <dbReference type="ARBA" id="ARBA00038359"/>
    </source>
</evidence>
<keyword evidence="2 7" id="KW-0812">Transmembrane</keyword>
<feature type="region of interest" description="Disordered" evidence="6">
    <location>
        <begin position="414"/>
        <end position="554"/>
    </location>
</feature>
<dbReference type="EMBL" id="JAVHJO010000012">
    <property type="protein sequence ID" value="KAK6532149.1"/>
    <property type="molecule type" value="Genomic_DNA"/>
</dbReference>
<evidence type="ECO:0000313" key="9">
    <source>
        <dbReference type="EMBL" id="KAK6532149.1"/>
    </source>
</evidence>
<dbReference type="InterPro" id="IPR049326">
    <property type="entry name" value="Rhodopsin_dom_fungi"/>
</dbReference>
<dbReference type="Proteomes" id="UP001365542">
    <property type="component" value="Unassembled WGS sequence"/>
</dbReference>
<evidence type="ECO:0000256" key="3">
    <source>
        <dbReference type="ARBA" id="ARBA00022989"/>
    </source>
</evidence>
<feature type="compositionally biased region" description="Basic and acidic residues" evidence="6">
    <location>
        <begin position="545"/>
        <end position="554"/>
    </location>
</feature>
<feature type="transmembrane region" description="Helical" evidence="7">
    <location>
        <begin position="140"/>
        <end position="162"/>
    </location>
</feature>
<comment type="similarity">
    <text evidence="5">Belongs to the SAT4 family.</text>
</comment>
<sequence length="554" mass="61296">MSTTTSGTAPTVYSSGQTSDDITGLIKLALLSGADLKEFTVPPALNDPNYIPSTRNQQILTGFTLATTTLATIMVIIRFYVRTRQCRWRYTMDDWCLLAGYLMLLSLWVLVLVGVNEFQWGYHTFDMKLASLYFDYKLLYVYEVIYSWALVMIRLSLLFFLGRLFGDASKSFRILNTTLIVCNVLYGIASTFAYTFQCPDVKAAWDLYTKFKSGCKPLYIYYIISAFQLALDFASVLAPVRLVSALTRLTFRKKIEVLAMFSLGLSVCVVSVARCFYLQPVVEGLNPANASVSITICCQLESTLAIVAACIPAARQLFGGLSKEHKISRITGKVVKSFRSIATSTSSKSESTVLGSEPKSQTDTQVGTNNRDSRMLHQHYGNIVGISGNIERIETLEGVESVEVPKTSSDDIEAAAADAASSGHGRDPFEDKAQEGSSRAWSPYSAMGRKYNHQISRYSPTSSPSDSEHDIGEFRPVSPPRSAPRLEVQERPGLSLQMHPSFETTNSGVNSSTNSLELSHWDTLESNHQPAPLTPRPTSSGRSQQDWRDSVMID</sequence>
<keyword evidence="3 7" id="KW-1133">Transmembrane helix</keyword>
<feature type="domain" description="Rhodopsin" evidence="8">
    <location>
        <begin position="77"/>
        <end position="318"/>
    </location>
</feature>
<feature type="transmembrane region" description="Helical" evidence="7">
    <location>
        <begin position="101"/>
        <end position="120"/>
    </location>
</feature>
<dbReference type="GO" id="GO:0016020">
    <property type="term" value="C:membrane"/>
    <property type="evidence" value="ECO:0007669"/>
    <property type="project" value="UniProtKB-SubCell"/>
</dbReference>
<feature type="compositionally biased region" description="Polar residues" evidence="6">
    <location>
        <begin position="358"/>
        <end position="370"/>
    </location>
</feature>
<gene>
    <name evidence="9" type="ORF">TWF694_003309</name>
</gene>
<dbReference type="InterPro" id="IPR052337">
    <property type="entry name" value="SAT4-like"/>
</dbReference>
<evidence type="ECO:0000256" key="1">
    <source>
        <dbReference type="ARBA" id="ARBA00004141"/>
    </source>
</evidence>